<dbReference type="OrthoDB" id="9812980at2"/>
<evidence type="ECO:0000313" key="8">
    <source>
        <dbReference type="EMBL" id="SHJ83915.1"/>
    </source>
</evidence>
<feature type="transmembrane region" description="Helical" evidence="6">
    <location>
        <begin position="197"/>
        <end position="214"/>
    </location>
</feature>
<dbReference type="InterPro" id="IPR032816">
    <property type="entry name" value="VTT_dom"/>
</dbReference>
<keyword evidence="4 6" id="KW-1133">Transmembrane helix</keyword>
<dbReference type="Proteomes" id="UP000184536">
    <property type="component" value="Unassembled WGS sequence"/>
</dbReference>
<feature type="transmembrane region" description="Helical" evidence="6">
    <location>
        <begin position="12"/>
        <end position="30"/>
    </location>
</feature>
<evidence type="ECO:0000256" key="1">
    <source>
        <dbReference type="ARBA" id="ARBA00004651"/>
    </source>
</evidence>
<dbReference type="STRING" id="1121919.SAMN02745975_03013"/>
<accession>A0A1M6MK96</accession>
<dbReference type="PANTHER" id="PTHR12677">
    <property type="entry name" value="GOLGI APPARATUS MEMBRANE PROTEIN TVP38-RELATED"/>
    <property type="match status" value="1"/>
</dbReference>
<evidence type="ECO:0000259" key="7">
    <source>
        <dbReference type="Pfam" id="PF09335"/>
    </source>
</evidence>
<organism evidence="8 9">
    <name type="scientific">Geosporobacter subterraneus DSM 17957</name>
    <dbReference type="NCBI Taxonomy" id="1121919"/>
    <lineage>
        <taxon>Bacteria</taxon>
        <taxon>Bacillati</taxon>
        <taxon>Bacillota</taxon>
        <taxon>Clostridia</taxon>
        <taxon>Peptostreptococcales</taxon>
        <taxon>Thermotaleaceae</taxon>
        <taxon>Geosporobacter</taxon>
    </lineage>
</organism>
<dbReference type="InterPro" id="IPR015414">
    <property type="entry name" value="TMEM64"/>
</dbReference>
<proteinExistence type="inferred from homology"/>
<evidence type="ECO:0000313" key="9">
    <source>
        <dbReference type="Proteomes" id="UP000184536"/>
    </source>
</evidence>
<keyword evidence="9" id="KW-1185">Reference proteome</keyword>
<evidence type="ECO:0000256" key="2">
    <source>
        <dbReference type="ARBA" id="ARBA00022475"/>
    </source>
</evidence>
<keyword evidence="5 6" id="KW-0472">Membrane</keyword>
<sequence>MGLDLIREKKALIIKYCCLGFILILLVYFLNHGKFFSGISAEDVKHYLESFGVLAPLIYILLFTFVPLTLFPDAVLAIAAGLVFGLYHGFIYTMIGAACGATLAFYIARKLGQGVVKRLIKHDISIFNERVEKNGFFIILVLRLIPLLPFDVISYSAGFSKIRYQDFLIGTLIGIIPGVFVYSNLGYRSAEAGSRGFYVSLSMLILMFAVSFILKKRVSLESLQEISKTEQSYD</sequence>
<evidence type="ECO:0000256" key="6">
    <source>
        <dbReference type="RuleBase" id="RU366058"/>
    </source>
</evidence>
<evidence type="ECO:0000256" key="4">
    <source>
        <dbReference type="ARBA" id="ARBA00022989"/>
    </source>
</evidence>
<feature type="transmembrane region" description="Helical" evidence="6">
    <location>
        <begin position="135"/>
        <end position="155"/>
    </location>
</feature>
<reference evidence="9" key="1">
    <citation type="submission" date="2016-11" db="EMBL/GenBank/DDBJ databases">
        <authorList>
            <person name="Varghese N."/>
            <person name="Submissions S."/>
        </authorList>
    </citation>
    <scope>NUCLEOTIDE SEQUENCE [LARGE SCALE GENOMIC DNA]</scope>
    <source>
        <strain evidence="9">DSM 17957</strain>
    </source>
</reference>
<feature type="transmembrane region" description="Helical" evidence="6">
    <location>
        <begin position="50"/>
        <end position="68"/>
    </location>
</feature>
<dbReference type="PANTHER" id="PTHR12677:SF59">
    <property type="entry name" value="GOLGI APPARATUS MEMBRANE PROTEIN TVP38-RELATED"/>
    <property type="match status" value="1"/>
</dbReference>
<dbReference type="AlphaFoldDB" id="A0A1M6MK96"/>
<comment type="subcellular location">
    <subcellularLocation>
        <location evidence="1 6">Cell membrane</location>
        <topology evidence="1 6">Multi-pass membrane protein</topology>
    </subcellularLocation>
</comment>
<protein>
    <recommendedName>
        <fullName evidence="6">TVP38/TMEM64 family membrane protein</fullName>
    </recommendedName>
</protein>
<dbReference type="GO" id="GO:0005886">
    <property type="term" value="C:plasma membrane"/>
    <property type="evidence" value="ECO:0007669"/>
    <property type="project" value="UniProtKB-SubCell"/>
</dbReference>
<evidence type="ECO:0000256" key="5">
    <source>
        <dbReference type="ARBA" id="ARBA00023136"/>
    </source>
</evidence>
<feature type="domain" description="VTT" evidence="7">
    <location>
        <begin position="71"/>
        <end position="187"/>
    </location>
</feature>
<dbReference type="EMBL" id="FQZV01000045">
    <property type="protein sequence ID" value="SHJ83915.1"/>
    <property type="molecule type" value="Genomic_DNA"/>
</dbReference>
<comment type="similarity">
    <text evidence="6">Belongs to the TVP38/TMEM64 family.</text>
</comment>
<evidence type="ECO:0000256" key="3">
    <source>
        <dbReference type="ARBA" id="ARBA00022692"/>
    </source>
</evidence>
<name>A0A1M6MK96_9FIRM</name>
<feature type="transmembrane region" description="Helical" evidence="6">
    <location>
        <begin position="75"/>
        <end position="108"/>
    </location>
</feature>
<feature type="transmembrane region" description="Helical" evidence="6">
    <location>
        <begin position="167"/>
        <end position="185"/>
    </location>
</feature>
<dbReference type="Pfam" id="PF09335">
    <property type="entry name" value="VTT_dom"/>
    <property type="match status" value="1"/>
</dbReference>
<dbReference type="RefSeq" id="WP_110942056.1">
    <property type="nucleotide sequence ID" value="NZ_FQZV01000045.1"/>
</dbReference>
<keyword evidence="3 6" id="KW-0812">Transmembrane</keyword>
<gene>
    <name evidence="8" type="ORF">SAMN02745975_03013</name>
</gene>
<keyword evidence="2 6" id="KW-1003">Cell membrane</keyword>